<dbReference type="InterPro" id="IPR003661">
    <property type="entry name" value="HisK_dim/P_dom"/>
</dbReference>
<dbReference type="SMART" id="SM00387">
    <property type="entry name" value="HATPase_c"/>
    <property type="match status" value="1"/>
</dbReference>
<evidence type="ECO:0000313" key="13">
    <source>
        <dbReference type="Proteomes" id="UP001139011"/>
    </source>
</evidence>
<keyword evidence="10" id="KW-0812">Transmembrane</keyword>
<evidence type="ECO:0000256" key="4">
    <source>
        <dbReference type="ARBA" id="ARBA00022553"/>
    </source>
</evidence>
<evidence type="ECO:0000313" key="12">
    <source>
        <dbReference type="EMBL" id="MCK6259325.1"/>
    </source>
</evidence>
<keyword evidence="6" id="KW-0547">Nucleotide-binding</keyword>
<dbReference type="EMBL" id="JAIWJX010000002">
    <property type="protein sequence ID" value="MCK6259325.1"/>
    <property type="molecule type" value="Genomic_DNA"/>
</dbReference>
<dbReference type="Gene3D" id="1.10.287.130">
    <property type="match status" value="1"/>
</dbReference>
<name>A0A9X1XG74_9BACL</name>
<dbReference type="Pfam" id="PF00512">
    <property type="entry name" value="HisKA"/>
    <property type="match status" value="1"/>
</dbReference>
<evidence type="ECO:0000256" key="3">
    <source>
        <dbReference type="ARBA" id="ARBA00012438"/>
    </source>
</evidence>
<keyword evidence="10" id="KW-0472">Membrane</keyword>
<proteinExistence type="predicted"/>
<dbReference type="InterPro" id="IPR050351">
    <property type="entry name" value="BphY/WalK/GraS-like"/>
</dbReference>
<accession>A0A9X1XG74</accession>
<evidence type="ECO:0000256" key="6">
    <source>
        <dbReference type="ARBA" id="ARBA00022741"/>
    </source>
</evidence>
<dbReference type="CDD" id="cd00075">
    <property type="entry name" value="HATPase"/>
    <property type="match status" value="1"/>
</dbReference>
<keyword evidence="4" id="KW-0597">Phosphoprotein</keyword>
<keyword evidence="8" id="KW-0067">ATP-binding</keyword>
<dbReference type="PRINTS" id="PR00344">
    <property type="entry name" value="BCTRLSENSOR"/>
</dbReference>
<evidence type="ECO:0000256" key="9">
    <source>
        <dbReference type="ARBA" id="ARBA00023012"/>
    </source>
</evidence>
<dbReference type="PROSITE" id="PS50109">
    <property type="entry name" value="HIS_KIN"/>
    <property type="match status" value="1"/>
</dbReference>
<dbReference type="Proteomes" id="UP001139011">
    <property type="component" value="Unassembled WGS sequence"/>
</dbReference>
<dbReference type="InterPro" id="IPR036890">
    <property type="entry name" value="HATPase_C_sf"/>
</dbReference>
<dbReference type="InterPro" id="IPR036097">
    <property type="entry name" value="HisK_dim/P_sf"/>
</dbReference>
<reference evidence="12" key="1">
    <citation type="submission" date="2021-09" db="EMBL/GenBank/DDBJ databases">
        <title>Genome analysis of Fictibacillus sp. KIGAM418 isolated from marine sediment.</title>
        <authorList>
            <person name="Seo M.-J."/>
            <person name="Cho E.-S."/>
            <person name="Hwang C.Y."/>
        </authorList>
    </citation>
    <scope>NUCLEOTIDE SEQUENCE</scope>
    <source>
        <strain evidence="12">KIGAM418</strain>
    </source>
</reference>
<dbReference type="CDD" id="cd00082">
    <property type="entry name" value="HisKA"/>
    <property type="match status" value="1"/>
</dbReference>
<feature type="domain" description="Histidine kinase" evidence="11">
    <location>
        <begin position="198"/>
        <end position="417"/>
    </location>
</feature>
<keyword evidence="9" id="KW-0902">Two-component regulatory system</keyword>
<evidence type="ECO:0000256" key="2">
    <source>
        <dbReference type="ARBA" id="ARBA00004651"/>
    </source>
</evidence>
<comment type="subcellular location">
    <subcellularLocation>
        <location evidence="2">Cell membrane</location>
        <topology evidence="2">Multi-pass membrane protein</topology>
    </subcellularLocation>
</comment>
<evidence type="ECO:0000256" key="5">
    <source>
        <dbReference type="ARBA" id="ARBA00022679"/>
    </source>
</evidence>
<keyword evidence="10" id="KW-1133">Transmembrane helix</keyword>
<dbReference type="RefSeq" id="WP_248254505.1">
    <property type="nucleotide sequence ID" value="NZ_JAIWJX010000002.1"/>
</dbReference>
<comment type="caution">
    <text evidence="12">The sequence shown here is derived from an EMBL/GenBank/DDBJ whole genome shotgun (WGS) entry which is preliminary data.</text>
</comment>
<feature type="transmembrane region" description="Helical" evidence="10">
    <location>
        <begin position="12"/>
        <end position="32"/>
    </location>
</feature>
<dbReference type="SUPFAM" id="SSF55874">
    <property type="entry name" value="ATPase domain of HSP90 chaperone/DNA topoisomerase II/histidine kinase"/>
    <property type="match status" value="1"/>
</dbReference>
<gene>
    <name evidence="12" type="ORF">LCY76_22375</name>
</gene>
<evidence type="ECO:0000256" key="10">
    <source>
        <dbReference type="SAM" id="Phobius"/>
    </source>
</evidence>
<dbReference type="GO" id="GO:0005524">
    <property type="term" value="F:ATP binding"/>
    <property type="evidence" value="ECO:0007669"/>
    <property type="project" value="UniProtKB-KW"/>
</dbReference>
<protein>
    <recommendedName>
        <fullName evidence="3">histidine kinase</fullName>
        <ecNumber evidence="3">2.7.13.3</ecNumber>
    </recommendedName>
</protein>
<dbReference type="AlphaFoldDB" id="A0A9X1XG74"/>
<feature type="transmembrane region" description="Helical" evidence="10">
    <location>
        <begin position="155"/>
        <end position="174"/>
    </location>
</feature>
<dbReference type="FunFam" id="3.30.565.10:FF:000006">
    <property type="entry name" value="Sensor histidine kinase WalK"/>
    <property type="match status" value="1"/>
</dbReference>
<evidence type="ECO:0000256" key="7">
    <source>
        <dbReference type="ARBA" id="ARBA00022777"/>
    </source>
</evidence>
<keyword evidence="13" id="KW-1185">Reference proteome</keyword>
<dbReference type="EC" id="2.7.13.3" evidence="3"/>
<dbReference type="InterPro" id="IPR003594">
    <property type="entry name" value="HATPase_dom"/>
</dbReference>
<keyword evidence="7 12" id="KW-0418">Kinase</keyword>
<comment type="catalytic activity">
    <reaction evidence="1">
        <text>ATP + protein L-histidine = ADP + protein N-phospho-L-histidine.</text>
        <dbReference type="EC" id="2.7.13.3"/>
    </reaction>
</comment>
<evidence type="ECO:0000259" key="11">
    <source>
        <dbReference type="PROSITE" id="PS50109"/>
    </source>
</evidence>
<organism evidence="12 13">
    <name type="scientific">Fictibacillus marinisediminis</name>
    <dbReference type="NCBI Taxonomy" id="2878389"/>
    <lineage>
        <taxon>Bacteria</taxon>
        <taxon>Bacillati</taxon>
        <taxon>Bacillota</taxon>
        <taxon>Bacilli</taxon>
        <taxon>Bacillales</taxon>
        <taxon>Fictibacillaceae</taxon>
        <taxon>Fictibacillus</taxon>
    </lineage>
</organism>
<dbReference type="PANTHER" id="PTHR45453:SF1">
    <property type="entry name" value="PHOSPHATE REGULON SENSOR PROTEIN PHOR"/>
    <property type="match status" value="1"/>
</dbReference>
<evidence type="ECO:0000256" key="8">
    <source>
        <dbReference type="ARBA" id="ARBA00022840"/>
    </source>
</evidence>
<dbReference type="SUPFAM" id="SSF47384">
    <property type="entry name" value="Homodimeric domain of signal transducing histidine kinase"/>
    <property type="match status" value="1"/>
</dbReference>
<dbReference type="InterPro" id="IPR005467">
    <property type="entry name" value="His_kinase_dom"/>
</dbReference>
<dbReference type="InterPro" id="IPR004358">
    <property type="entry name" value="Sig_transdc_His_kin-like_C"/>
</dbReference>
<dbReference type="PANTHER" id="PTHR45453">
    <property type="entry name" value="PHOSPHATE REGULON SENSOR PROTEIN PHOR"/>
    <property type="match status" value="1"/>
</dbReference>
<keyword evidence="5" id="KW-0808">Transferase</keyword>
<dbReference type="GO" id="GO:0005886">
    <property type="term" value="C:plasma membrane"/>
    <property type="evidence" value="ECO:0007669"/>
    <property type="project" value="UniProtKB-SubCell"/>
</dbReference>
<sequence>MLNHLRRKLTWNYSTWFFITLLIVLAVLFLLVKSMLFETANEDIQDILHYELEKYKGQDAIEVKPEASPSLYFSVVLSKSAHSIRGVQPAGKDAQTFSKFVRKQPCCRSEGKLKNLKGHFGDEMHIIYASARIDKNSTLFVGKNISSIHEKIEHWFFSLSLIGLAALMISVIMGDRLARKAMKPIIQNIEGQKKFIADASHELRTPISIFSASLEVLENEERDKLSPFSQETLNELKDEVRQMNGLVANLLMLAQEDAGQLKMNKESFSFAELAGQLVHQYERLYEGKRQIALHVPDDKMLVEADRVRIKELLHVLLDNACKYSVLGSSISITVQKEEGRILSFTVEDKGAGIPAEEIPYLFDRFYRVEKGRSRQAGGAGLGLSIAKAITDLHDGTIKVSSWPGEGTIFSVRLPILANIL</sequence>
<dbReference type="Pfam" id="PF02518">
    <property type="entry name" value="HATPase_c"/>
    <property type="match status" value="1"/>
</dbReference>
<dbReference type="GO" id="GO:0000155">
    <property type="term" value="F:phosphorelay sensor kinase activity"/>
    <property type="evidence" value="ECO:0007669"/>
    <property type="project" value="InterPro"/>
</dbReference>
<dbReference type="GO" id="GO:0004721">
    <property type="term" value="F:phosphoprotein phosphatase activity"/>
    <property type="evidence" value="ECO:0007669"/>
    <property type="project" value="TreeGrafter"/>
</dbReference>
<dbReference type="SMART" id="SM00388">
    <property type="entry name" value="HisKA"/>
    <property type="match status" value="1"/>
</dbReference>
<dbReference type="GO" id="GO:0016036">
    <property type="term" value="P:cellular response to phosphate starvation"/>
    <property type="evidence" value="ECO:0007669"/>
    <property type="project" value="TreeGrafter"/>
</dbReference>
<evidence type="ECO:0000256" key="1">
    <source>
        <dbReference type="ARBA" id="ARBA00000085"/>
    </source>
</evidence>
<dbReference type="Gene3D" id="3.30.565.10">
    <property type="entry name" value="Histidine kinase-like ATPase, C-terminal domain"/>
    <property type="match status" value="1"/>
</dbReference>